<evidence type="ECO:0000313" key="2">
    <source>
        <dbReference type="Proteomes" id="UP001227126"/>
    </source>
</evidence>
<evidence type="ECO:0000313" key="1">
    <source>
        <dbReference type="EMBL" id="MDK3075844.1"/>
    </source>
</evidence>
<reference evidence="1 2" key="1">
    <citation type="submission" date="2023-05" db="EMBL/GenBank/DDBJ databases">
        <title>Sedimentitalea sp. nov. JM2-8.</title>
        <authorList>
            <person name="Huang J."/>
        </authorList>
    </citation>
    <scope>NUCLEOTIDE SEQUENCE [LARGE SCALE GENOMIC DNA]</scope>
    <source>
        <strain evidence="1 2">JM2-8</strain>
    </source>
</reference>
<comment type="caution">
    <text evidence="1">The sequence shown here is derived from an EMBL/GenBank/DDBJ whole genome shotgun (WGS) entry which is preliminary data.</text>
</comment>
<sequence>MTPSSAMAQDVSLFAAGSLKAALSDVAAAFTTAAVTGSPGAV</sequence>
<protein>
    <submittedName>
        <fullName evidence="1">Uncharacterized protein</fullName>
    </submittedName>
</protein>
<keyword evidence="2" id="KW-1185">Reference proteome</keyword>
<accession>A0ABT7FL14</accession>
<dbReference type="EMBL" id="JASNJE010000057">
    <property type="protein sequence ID" value="MDK3075844.1"/>
    <property type="molecule type" value="Genomic_DNA"/>
</dbReference>
<proteinExistence type="predicted"/>
<name>A0ABT7FL14_9RHOB</name>
<dbReference type="Proteomes" id="UP001227126">
    <property type="component" value="Unassembled WGS sequence"/>
</dbReference>
<organism evidence="1 2">
    <name type="scientific">Sedimentitalea xiamensis</name>
    <dbReference type="NCBI Taxonomy" id="3050037"/>
    <lineage>
        <taxon>Bacteria</taxon>
        <taxon>Pseudomonadati</taxon>
        <taxon>Pseudomonadota</taxon>
        <taxon>Alphaproteobacteria</taxon>
        <taxon>Rhodobacterales</taxon>
        <taxon>Paracoccaceae</taxon>
        <taxon>Sedimentitalea</taxon>
    </lineage>
</organism>
<gene>
    <name evidence="1" type="ORF">QO034_22585</name>
</gene>